<evidence type="ECO:0000313" key="2">
    <source>
        <dbReference type="Proteomes" id="UP001174997"/>
    </source>
</evidence>
<reference evidence="1" key="1">
    <citation type="submission" date="2023-06" db="EMBL/GenBank/DDBJ databases">
        <title>Genome-scale phylogeny and comparative genomics of the fungal order Sordariales.</title>
        <authorList>
            <consortium name="Lawrence Berkeley National Laboratory"/>
            <person name="Hensen N."/>
            <person name="Bonometti L."/>
            <person name="Westerberg I."/>
            <person name="Brannstrom I.O."/>
            <person name="Guillou S."/>
            <person name="Cros-Aarteil S."/>
            <person name="Calhoun S."/>
            <person name="Haridas S."/>
            <person name="Kuo A."/>
            <person name="Mondo S."/>
            <person name="Pangilinan J."/>
            <person name="Riley R."/>
            <person name="Labutti K."/>
            <person name="Andreopoulos B."/>
            <person name="Lipzen A."/>
            <person name="Chen C."/>
            <person name="Yanf M."/>
            <person name="Daum C."/>
            <person name="Ng V."/>
            <person name="Clum A."/>
            <person name="Steindorff A."/>
            <person name="Ohm R."/>
            <person name="Martin F."/>
            <person name="Silar P."/>
            <person name="Natvig D."/>
            <person name="Lalanne C."/>
            <person name="Gautier V."/>
            <person name="Ament-Velasquez S.L."/>
            <person name="Kruys A."/>
            <person name="Hutchinson M.I."/>
            <person name="Powell A.J."/>
            <person name="Barry K."/>
            <person name="Miller A.N."/>
            <person name="Grigoriev I.V."/>
            <person name="Debuchy R."/>
            <person name="Gladieux P."/>
            <person name="Thoren M.H."/>
            <person name="Johannesson H."/>
        </authorList>
    </citation>
    <scope>NUCLEOTIDE SEQUENCE</scope>
    <source>
        <strain evidence="1">CBS 307.81</strain>
    </source>
</reference>
<dbReference type="AlphaFoldDB" id="A0AA39ZJ76"/>
<organism evidence="1 2">
    <name type="scientific">Cercophora samala</name>
    <dbReference type="NCBI Taxonomy" id="330535"/>
    <lineage>
        <taxon>Eukaryota</taxon>
        <taxon>Fungi</taxon>
        <taxon>Dikarya</taxon>
        <taxon>Ascomycota</taxon>
        <taxon>Pezizomycotina</taxon>
        <taxon>Sordariomycetes</taxon>
        <taxon>Sordariomycetidae</taxon>
        <taxon>Sordariales</taxon>
        <taxon>Lasiosphaeriaceae</taxon>
        <taxon>Cercophora</taxon>
    </lineage>
</organism>
<gene>
    <name evidence="1" type="ORF">QBC41DRAFT_38882</name>
</gene>
<accession>A0AA39ZJ76</accession>
<dbReference type="Proteomes" id="UP001174997">
    <property type="component" value="Unassembled WGS sequence"/>
</dbReference>
<evidence type="ECO:0000313" key="1">
    <source>
        <dbReference type="EMBL" id="KAK0672038.1"/>
    </source>
</evidence>
<keyword evidence="2" id="KW-1185">Reference proteome</keyword>
<protein>
    <submittedName>
        <fullName evidence="1">Uncharacterized protein</fullName>
    </submittedName>
</protein>
<comment type="caution">
    <text evidence="1">The sequence shown here is derived from an EMBL/GenBank/DDBJ whole genome shotgun (WGS) entry which is preliminary data.</text>
</comment>
<sequence>MNRLREAGPRGIRISRDVCTESQQDEMMPFISRRLHLLCIDLPHETLKRLLSAAANAQYPPSWFQRSSGVRRIVATRFPGHGHVDRCRLTGSGPYYEGIVADFINAASPGSKYRSGRALLGAAGDPMTEWCGIPWRDIVWIPVSKKLSSEVIHVQASIMSASRRSKWRNCCLLRFRVWSNGDERGYRATALLKCGDRPCYLINGGGWGSVRW</sequence>
<proteinExistence type="predicted"/>
<dbReference type="EMBL" id="JAULSY010000016">
    <property type="protein sequence ID" value="KAK0672038.1"/>
    <property type="molecule type" value="Genomic_DNA"/>
</dbReference>
<name>A0AA39ZJ76_9PEZI</name>